<keyword evidence="2" id="KW-1133">Transmembrane helix</keyword>
<proteinExistence type="predicted"/>
<dbReference type="Pfam" id="PF13354">
    <property type="entry name" value="Beta-lactamase2"/>
    <property type="match status" value="1"/>
</dbReference>
<dbReference type="Gene3D" id="3.40.710.10">
    <property type="entry name" value="DD-peptidase/beta-lactamase superfamily"/>
    <property type="match status" value="1"/>
</dbReference>
<feature type="domain" description="Beta-lactamase class A catalytic" evidence="3">
    <location>
        <begin position="194"/>
        <end position="330"/>
    </location>
</feature>
<sequence length="366" mass="39565">MNKKPNEKPIFLYIVIGILTVAVIALAAVSFLSLNHLVTLQQKVQTLSKTVEEISTDANTLISQADQLDELREQESSVKAATGETSPAQSESAEPSSESEQQNGTLSPSSNNTFTDNTDSSMDNLLKQVQSLLPADNGTWSVYVCNLPKDSEGMINDTPMQAASLIKLYIMGAVYENYDTLSQSHNGDEIDSNISAMITVSDNDAANTLVNWLGNGDDSAGMAKVNGFCQEHGFTSTQMNRLLLASKENGDNYTSVKDCGTFLKQIYQTVNGTLPASTLPNADAMYYHLKMQQRKNKIPAQLPEGVGTANKTGELDTVENDAAIIYDTTKGIDLVVCFMSQDLTDTGAAQSTIAADARAIYGYYNE</sequence>
<dbReference type="AlphaFoldDB" id="A0A174DRS4"/>
<feature type="compositionally biased region" description="Low complexity" evidence="1">
    <location>
        <begin position="86"/>
        <end position="102"/>
    </location>
</feature>
<evidence type="ECO:0000313" key="4">
    <source>
        <dbReference type="EMBL" id="CUO28173.1"/>
    </source>
</evidence>
<feature type="transmembrane region" description="Helical" evidence="2">
    <location>
        <begin position="12"/>
        <end position="34"/>
    </location>
</feature>
<dbReference type="InterPro" id="IPR012338">
    <property type="entry name" value="Beta-lactam/transpept-like"/>
</dbReference>
<dbReference type="RefSeq" id="WP_055058315.1">
    <property type="nucleotide sequence ID" value="NZ_CYZP01000021.1"/>
</dbReference>
<dbReference type="GO" id="GO:0030655">
    <property type="term" value="P:beta-lactam antibiotic catabolic process"/>
    <property type="evidence" value="ECO:0007669"/>
    <property type="project" value="InterPro"/>
</dbReference>
<dbReference type="EMBL" id="CYZP01000021">
    <property type="protein sequence ID" value="CUO28173.1"/>
    <property type="molecule type" value="Genomic_DNA"/>
</dbReference>
<feature type="region of interest" description="Disordered" evidence="1">
    <location>
        <begin position="72"/>
        <end position="121"/>
    </location>
</feature>
<name>A0A174DRS4_9FIRM</name>
<keyword evidence="2" id="KW-0472">Membrane</keyword>
<evidence type="ECO:0000313" key="5">
    <source>
        <dbReference type="Proteomes" id="UP000095645"/>
    </source>
</evidence>
<dbReference type="SUPFAM" id="SSF56601">
    <property type="entry name" value="beta-lactamase/transpeptidase-like"/>
    <property type="match status" value="1"/>
</dbReference>
<dbReference type="InterPro" id="IPR045155">
    <property type="entry name" value="Beta-lactam_cat"/>
</dbReference>
<dbReference type="PANTHER" id="PTHR35333:SF3">
    <property type="entry name" value="BETA-LACTAMASE-TYPE TRANSPEPTIDASE FOLD CONTAINING PROTEIN"/>
    <property type="match status" value="1"/>
</dbReference>
<dbReference type="GO" id="GO:0008800">
    <property type="term" value="F:beta-lactamase activity"/>
    <property type="evidence" value="ECO:0007669"/>
    <property type="project" value="InterPro"/>
</dbReference>
<organism evidence="4 5">
    <name type="scientific">Blautia obeum</name>
    <dbReference type="NCBI Taxonomy" id="40520"/>
    <lineage>
        <taxon>Bacteria</taxon>
        <taxon>Bacillati</taxon>
        <taxon>Bacillota</taxon>
        <taxon>Clostridia</taxon>
        <taxon>Lachnospirales</taxon>
        <taxon>Lachnospiraceae</taxon>
        <taxon>Blautia</taxon>
    </lineage>
</organism>
<dbReference type="GO" id="GO:0046677">
    <property type="term" value="P:response to antibiotic"/>
    <property type="evidence" value="ECO:0007669"/>
    <property type="project" value="InterPro"/>
</dbReference>
<dbReference type="PANTHER" id="PTHR35333">
    <property type="entry name" value="BETA-LACTAMASE"/>
    <property type="match status" value="1"/>
</dbReference>
<reference evidence="4 5" key="1">
    <citation type="submission" date="2015-09" db="EMBL/GenBank/DDBJ databases">
        <authorList>
            <consortium name="Pathogen Informatics"/>
        </authorList>
    </citation>
    <scope>NUCLEOTIDE SEQUENCE [LARGE SCALE GENOMIC DNA]</scope>
    <source>
        <strain evidence="4 5">2789STDY5834861</strain>
    </source>
</reference>
<keyword evidence="2" id="KW-0812">Transmembrane</keyword>
<evidence type="ECO:0000259" key="3">
    <source>
        <dbReference type="Pfam" id="PF13354"/>
    </source>
</evidence>
<accession>A0A174DRS4</accession>
<evidence type="ECO:0000256" key="2">
    <source>
        <dbReference type="SAM" id="Phobius"/>
    </source>
</evidence>
<evidence type="ECO:0000256" key="1">
    <source>
        <dbReference type="SAM" id="MobiDB-lite"/>
    </source>
</evidence>
<feature type="compositionally biased region" description="Polar residues" evidence="1">
    <location>
        <begin position="103"/>
        <end position="121"/>
    </location>
</feature>
<dbReference type="Proteomes" id="UP000095645">
    <property type="component" value="Unassembled WGS sequence"/>
</dbReference>
<dbReference type="InterPro" id="IPR000871">
    <property type="entry name" value="Beta-lactam_class-A"/>
</dbReference>
<gene>
    <name evidence="4" type="ORF">ERS852476_02389</name>
</gene>
<protein>
    <recommendedName>
        <fullName evidence="3">Beta-lactamase class A catalytic domain-containing protein</fullName>
    </recommendedName>
</protein>